<evidence type="ECO:0000313" key="2">
    <source>
        <dbReference type="EMBL" id="GFR59242.1"/>
    </source>
</evidence>
<dbReference type="SUPFAM" id="SSF56672">
    <property type="entry name" value="DNA/RNA polymerases"/>
    <property type="match status" value="1"/>
</dbReference>
<dbReference type="InterPro" id="IPR043128">
    <property type="entry name" value="Rev_trsase/Diguanyl_cyclase"/>
</dbReference>
<dbReference type="InterPro" id="IPR043502">
    <property type="entry name" value="DNA/RNA_pol_sf"/>
</dbReference>
<dbReference type="InterPro" id="IPR000477">
    <property type="entry name" value="RT_dom"/>
</dbReference>
<keyword evidence="2" id="KW-0540">Nuclease</keyword>
<proteinExistence type="predicted"/>
<dbReference type="Gene3D" id="3.30.70.270">
    <property type="match status" value="1"/>
</dbReference>
<name>A0AAV4EDX3_9GAST</name>
<feature type="domain" description="Reverse transcriptase" evidence="1">
    <location>
        <begin position="110"/>
        <end position="383"/>
    </location>
</feature>
<dbReference type="PANTHER" id="PTHR47027">
    <property type="entry name" value="REVERSE TRANSCRIPTASE DOMAIN-CONTAINING PROTEIN"/>
    <property type="match status" value="1"/>
</dbReference>
<dbReference type="GO" id="GO:0004519">
    <property type="term" value="F:endonuclease activity"/>
    <property type="evidence" value="ECO:0007669"/>
    <property type="project" value="UniProtKB-KW"/>
</dbReference>
<dbReference type="EMBL" id="BMAT01007185">
    <property type="protein sequence ID" value="GFR59242.1"/>
    <property type="molecule type" value="Genomic_DNA"/>
</dbReference>
<sequence length="566" mass="65615">MYSGINRLMRNFTPRLSAIKDKDGKTLTEHEEISNRWKEYCSEMYEDNTNEEMKQVESNDEILEPTRSEVEWAIKQLPKGKSAGNDEIHAAMIKASGDQGIDIFHKLCKKIWIEEKWPDEWVKSVFVPIPKKGDLQQCSNYRTIALISHASKILLKIIMKRLEKKIEEEVSQSQAGFRRNRGTRDQIFNLRMIIEKCRESNTELHLGFIDYTKAFDCVSHHKMIETLKKYNCHFKIINLIKNLYQNQVAAVRTENGNTEWFQVKRGVRQGCILSPALFSLYTESIMRDVEAEDTEDKYSAIKLNGNPIMELRYADDTALLSKTTEGLNELMQNVKKFSQNKNLLLNAKKTKVMDSDKSPASSILIDNEALENVTHFNYLGANIEADGKITPDIRKRLAIATSKLKSMMNIWKSQSTPLKMRILKSCIFPVATYGCETWTLTKKDVEKIDAFEMKCYRKILRIPWTARRPNQSILQELGMKERQLLKNIKQLKLKYFGHVVRHNNLVKLCLEGAVEGRRGRGRPRRRWTQDISDWLGFSVREASILAQDRDGFRSAVWEATSYKDPP</sequence>
<organism evidence="2 3">
    <name type="scientific">Elysia marginata</name>
    <dbReference type="NCBI Taxonomy" id="1093978"/>
    <lineage>
        <taxon>Eukaryota</taxon>
        <taxon>Metazoa</taxon>
        <taxon>Spiralia</taxon>
        <taxon>Lophotrochozoa</taxon>
        <taxon>Mollusca</taxon>
        <taxon>Gastropoda</taxon>
        <taxon>Heterobranchia</taxon>
        <taxon>Euthyneura</taxon>
        <taxon>Panpulmonata</taxon>
        <taxon>Sacoglossa</taxon>
        <taxon>Placobranchoidea</taxon>
        <taxon>Plakobranchidae</taxon>
        <taxon>Elysia</taxon>
    </lineage>
</organism>
<accession>A0AAV4EDX3</accession>
<gene>
    <name evidence="2" type="ORF">ElyMa_003499700</name>
</gene>
<dbReference type="Pfam" id="PF00078">
    <property type="entry name" value="RVT_1"/>
    <property type="match status" value="1"/>
</dbReference>
<protein>
    <submittedName>
        <fullName evidence="2">Endonuclease-reverse transcriptase</fullName>
    </submittedName>
</protein>
<dbReference type="PROSITE" id="PS50878">
    <property type="entry name" value="RT_POL"/>
    <property type="match status" value="1"/>
</dbReference>
<reference evidence="2 3" key="1">
    <citation type="journal article" date="2021" name="Elife">
        <title>Chloroplast acquisition without the gene transfer in kleptoplastic sea slugs, Plakobranchus ocellatus.</title>
        <authorList>
            <person name="Maeda T."/>
            <person name="Takahashi S."/>
            <person name="Yoshida T."/>
            <person name="Shimamura S."/>
            <person name="Takaki Y."/>
            <person name="Nagai Y."/>
            <person name="Toyoda A."/>
            <person name="Suzuki Y."/>
            <person name="Arimoto A."/>
            <person name="Ishii H."/>
            <person name="Satoh N."/>
            <person name="Nishiyama T."/>
            <person name="Hasebe M."/>
            <person name="Maruyama T."/>
            <person name="Minagawa J."/>
            <person name="Obokata J."/>
            <person name="Shigenobu S."/>
        </authorList>
    </citation>
    <scope>NUCLEOTIDE SEQUENCE [LARGE SCALE GENOMIC DNA]</scope>
</reference>
<dbReference type="Proteomes" id="UP000762676">
    <property type="component" value="Unassembled WGS sequence"/>
</dbReference>
<keyword evidence="3" id="KW-1185">Reference proteome</keyword>
<dbReference type="AlphaFoldDB" id="A0AAV4EDX3"/>
<dbReference type="CDD" id="cd01650">
    <property type="entry name" value="RT_nLTR_like"/>
    <property type="match status" value="1"/>
</dbReference>
<keyword evidence="2" id="KW-0378">Hydrolase</keyword>
<evidence type="ECO:0000313" key="3">
    <source>
        <dbReference type="Proteomes" id="UP000762676"/>
    </source>
</evidence>
<evidence type="ECO:0000259" key="1">
    <source>
        <dbReference type="PROSITE" id="PS50878"/>
    </source>
</evidence>
<comment type="caution">
    <text evidence="2">The sequence shown here is derived from an EMBL/GenBank/DDBJ whole genome shotgun (WGS) entry which is preliminary data.</text>
</comment>
<dbReference type="PANTHER" id="PTHR47027:SF8">
    <property type="entry name" value="RIBONUCLEASE H"/>
    <property type="match status" value="1"/>
</dbReference>
<keyword evidence="2" id="KW-0255">Endonuclease</keyword>